<dbReference type="GeneID" id="25734820"/>
<gene>
    <name evidence="2" type="ORF">MNEG_1942</name>
</gene>
<feature type="region of interest" description="Disordered" evidence="1">
    <location>
        <begin position="133"/>
        <end position="174"/>
    </location>
</feature>
<evidence type="ECO:0000313" key="3">
    <source>
        <dbReference type="Proteomes" id="UP000054498"/>
    </source>
</evidence>
<sequence length="386" mass="40197">MTALQELQGLTDWACRLIMAAERPAPFSSRDGKLLRLVPVDRRLSAVEMAACIASALKEHPSLTAAAHEARCRDGARSSPSSTRCATLSVRSGDRAIAALLRGWAYLRAGDAQQALLDARCALASAPRRAALEREAADDGGAREGGPGSIVSSDLPEQPGTCDGAASATPGGVSNPSSCLTLSGDGIARAAAPLRGLHACAWAPAHVLSSEAHAAAGDWESAAVHASIACELEPSDPSHMERLRMVLPRLSSPQAAALTAGGAAGLWHYYNTWMAQRIEALHPGLPQPLVNKLLAQDAGELDLRIGHPEALAEQVEELMDVYKAGGAAALEVHCPAPLRWERMQQLLGPGAVGLPIGYEPPPSAGPSQQPRGQLAGKDASVLRLQG</sequence>
<dbReference type="OrthoDB" id="552387at2759"/>
<evidence type="ECO:0000313" key="2">
    <source>
        <dbReference type="EMBL" id="KIZ06018.1"/>
    </source>
</evidence>
<proteinExistence type="predicted"/>
<keyword evidence="3" id="KW-1185">Reference proteome</keyword>
<evidence type="ECO:0000256" key="1">
    <source>
        <dbReference type="SAM" id="MobiDB-lite"/>
    </source>
</evidence>
<dbReference type="RefSeq" id="XP_013905037.1">
    <property type="nucleotide sequence ID" value="XM_014049583.1"/>
</dbReference>
<dbReference type="STRING" id="145388.A0A0D2K6S5"/>
<name>A0A0D2K6S5_9CHLO</name>
<organism evidence="2 3">
    <name type="scientific">Monoraphidium neglectum</name>
    <dbReference type="NCBI Taxonomy" id="145388"/>
    <lineage>
        <taxon>Eukaryota</taxon>
        <taxon>Viridiplantae</taxon>
        <taxon>Chlorophyta</taxon>
        <taxon>core chlorophytes</taxon>
        <taxon>Chlorophyceae</taxon>
        <taxon>CS clade</taxon>
        <taxon>Sphaeropleales</taxon>
        <taxon>Selenastraceae</taxon>
        <taxon>Monoraphidium</taxon>
    </lineage>
</organism>
<feature type="region of interest" description="Disordered" evidence="1">
    <location>
        <begin position="355"/>
        <end position="386"/>
    </location>
</feature>
<dbReference type="SUPFAM" id="SSF48452">
    <property type="entry name" value="TPR-like"/>
    <property type="match status" value="1"/>
</dbReference>
<dbReference type="EMBL" id="KK100426">
    <property type="protein sequence ID" value="KIZ06018.1"/>
    <property type="molecule type" value="Genomic_DNA"/>
</dbReference>
<dbReference type="Proteomes" id="UP000054498">
    <property type="component" value="Unassembled WGS sequence"/>
</dbReference>
<dbReference type="Gene3D" id="1.25.40.10">
    <property type="entry name" value="Tetratricopeptide repeat domain"/>
    <property type="match status" value="1"/>
</dbReference>
<reference evidence="2 3" key="1">
    <citation type="journal article" date="2013" name="BMC Genomics">
        <title>Reconstruction of the lipid metabolism for the microalga Monoraphidium neglectum from its genome sequence reveals characteristics suitable for biofuel production.</title>
        <authorList>
            <person name="Bogen C."/>
            <person name="Al-Dilaimi A."/>
            <person name="Albersmeier A."/>
            <person name="Wichmann J."/>
            <person name="Grundmann M."/>
            <person name="Rupp O."/>
            <person name="Lauersen K.J."/>
            <person name="Blifernez-Klassen O."/>
            <person name="Kalinowski J."/>
            <person name="Goesmann A."/>
            <person name="Mussgnug J.H."/>
            <person name="Kruse O."/>
        </authorList>
    </citation>
    <scope>NUCLEOTIDE SEQUENCE [LARGE SCALE GENOMIC DNA]</scope>
    <source>
        <strain evidence="2 3">SAG 48.87</strain>
    </source>
</reference>
<feature type="compositionally biased region" description="Basic and acidic residues" evidence="1">
    <location>
        <begin position="133"/>
        <end position="142"/>
    </location>
</feature>
<dbReference type="AlphaFoldDB" id="A0A0D2K6S5"/>
<accession>A0A0D2K6S5</accession>
<dbReference type="KEGG" id="mng:MNEG_1942"/>
<protein>
    <submittedName>
        <fullName evidence="2">Uncharacterized protein</fullName>
    </submittedName>
</protein>
<dbReference type="InterPro" id="IPR011990">
    <property type="entry name" value="TPR-like_helical_dom_sf"/>
</dbReference>